<accession>W2T8S2</accession>
<proteinExistence type="predicted"/>
<name>W2T8S2_NECAM</name>
<gene>
    <name evidence="1" type="ORF">NECAME_10926</name>
</gene>
<sequence>MGIAMIYDFERKFVTKDDIGSPDLECTEVPKPFYFSSAGTLQRLVCKASEFYSADNKVCQFKADAKKKTLTKCFNVMCNK</sequence>
<evidence type="ECO:0000313" key="2">
    <source>
        <dbReference type="Proteomes" id="UP000053676"/>
    </source>
</evidence>
<dbReference type="KEGG" id="nai:NECAME_10926"/>
<dbReference type="Proteomes" id="UP000053676">
    <property type="component" value="Unassembled WGS sequence"/>
</dbReference>
<evidence type="ECO:0000313" key="1">
    <source>
        <dbReference type="EMBL" id="ETN77601.1"/>
    </source>
</evidence>
<dbReference type="EMBL" id="KI660161">
    <property type="protein sequence ID" value="ETN77601.1"/>
    <property type="molecule type" value="Genomic_DNA"/>
</dbReference>
<dbReference type="AlphaFoldDB" id="W2T8S2"/>
<organism evidence="1 2">
    <name type="scientific">Necator americanus</name>
    <name type="common">Human hookworm</name>
    <dbReference type="NCBI Taxonomy" id="51031"/>
    <lineage>
        <taxon>Eukaryota</taxon>
        <taxon>Metazoa</taxon>
        <taxon>Ecdysozoa</taxon>
        <taxon>Nematoda</taxon>
        <taxon>Chromadorea</taxon>
        <taxon>Rhabditida</taxon>
        <taxon>Rhabditina</taxon>
        <taxon>Rhabditomorpha</taxon>
        <taxon>Strongyloidea</taxon>
        <taxon>Ancylostomatidae</taxon>
        <taxon>Bunostominae</taxon>
        <taxon>Necator</taxon>
    </lineage>
</organism>
<protein>
    <submittedName>
        <fullName evidence="1">Uncharacterized protein</fullName>
    </submittedName>
</protein>
<reference evidence="2" key="1">
    <citation type="journal article" date="2014" name="Nat. Genet.">
        <title>Genome of the human hookworm Necator americanus.</title>
        <authorList>
            <person name="Tang Y.T."/>
            <person name="Gao X."/>
            <person name="Rosa B.A."/>
            <person name="Abubucker S."/>
            <person name="Hallsworth-Pepin K."/>
            <person name="Martin J."/>
            <person name="Tyagi R."/>
            <person name="Heizer E."/>
            <person name="Zhang X."/>
            <person name="Bhonagiri-Palsikar V."/>
            <person name="Minx P."/>
            <person name="Warren W.C."/>
            <person name="Wang Q."/>
            <person name="Zhan B."/>
            <person name="Hotez P.J."/>
            <person name="Sternberg P.W."/>
            <person name="Dougall A."/>
            <person name="Gaze S.T."/>
            <person name="Mulvenna J."/>
            <person name="Sotillo J."/>
            <person name="Ranganathan S."/>
            <person name="Rabelo E.M."/>
            <person name="Wilson R.K."/>
            <person name="Felgner P.L."/>
            <person name="Bethony J."/>
            <person name="Hawdon J.M."/>
            <person name="Gasser R.B."/>
            <person name="Loukas A."/>
            <person name="Mitreva M."/>
        </authorList>
    </citation>
    <scope>NUCLEOTIDE SEQUENCE [LARGE SCALE GENOMIC DNA]</scope>
</reference>
<keyword evidence="2" id="KW-1185">Reference proteome</keyword>